<dbReference type="Proteomes" id="UP000234681">
    <property type="component" value="Chromosome 1"/>
</dbReference>
<dbReference type="EMBL" id="CH473953">
    <property type="protein sequence ID" value="EDM11740.1"/>
    <property type="molecule type" value="Genomic_DNA"/>
</dbReference>
<sequence length="56" mass="6132">MSAACVLIVRLEPARSCHASSRFPALTSFYDGLWCGSESEVNPFSPKPVMMLCHSN</sequence>
<proteinExistence type="predicted"/>
<gene>
    <name evidence="1" type="ORF">rCG_47310</name>
</gene>
<accession>A6HX09</accession>
<evidence type="ECO:0000313" key="2">
    <source>
        <dbReference type="Proteomes" id="UP000234681"/>
    </source>
</evidence>
<organism evidence="1 2">
    <name type="scientific">Rattus norvegicus</name>
    <name type="common">Rat</name>
    <dbReference type="NCBI Taxonomy" id="10116"/>
    <lineage>
        <taxon>Eukaryota</taxon>
        <taxon>Metazoa</taxon>
        <taxon>Chordata</taxon>
        <taxon>Craniata</taxon>
        <taxon>Vertebrata</taxon>
        <taxon>Euteleostomi</taxon>
        <taxon>Mammalia</taxon>
        <taxon>Eutheria</taxon>
        <taxon>Euarchontoglires</taxon>
        <taxon>Glires</taxon>
        <taxon>Rodentia</taxon>
        <taxon>Myomorpha</taxon>
        <taxon>Muroidea</taxon>
        <taxon>Muridae</taxon>
        <taxon>Murinae</taxon>
        <taxon>Rattus</taxon>
    </lineage>
</organism>
<protein>
    <submittedName>
        <fullName evidence="1">RCG47310</fullName>
    </submittedName>
</protein>
<reference evidence="2" key="1">
    <citation type="submission" date="2005-09" db="EMBL/GenBank/DDBJ databases">
        <authorList>
            <person name="Mural R.J."/>
            <person name="Li P.W."/>
            <person name="Adams M.D."/>
            <person name="Amanatides P.G."/>
            <person name="Baden-Tillson H."/>
            <person name="Barnstead M."/>
            <person name="Chin S.H."/>
            <person name="Dew I."/>
            <person name="Evans C.A."/>
            <person name="Ferriera S."/>
            <person name="Flanigan M."/>
            <person name="Fosler C."/>
            <person name="Glodek A."/>
            <person name="Gu Z."/>
            <person name="Holt R.A."/>
            <person name="Jennings D."/>
            <person name="Kraft C.L."/>
            <person name="Lu F."/>
            <person name="Nguyen T."/>
            <person name="Nusskern D.R."/>
            <person name="Pfannkoch C.M."/>
            <person name="Sitter C."/>
            <person name="Sutton G.G."/>
            <person name="Venter J.C."/>
            <person name="Wang Z."/>
            <person name="Woodage T."/>
            <person name="Zheng X.H."/>
            <person name="Zhong F."/>
        </authorList>
    </citation>
    <scope>NUCLEOTIDE SEQUENCE [LARGE SCALE GENOMIC DNA]</scope>
    <source>
        <strain>BN</strain>
        <strain evidence="2">Sprague-Dawley</strain>
    </source>
</reference>
<evidence type="ECO:0000313" key="1">
    <source>
        <dbReference type="EMBL" id="EDM11740.1"/>
    </source>
</evidence>
<dbReference type="AlphaFoldDB" id="A6HX09"/>
<feature type="non-terminal residue" evidence="1">
    <location>
        <position position="56"/>
    </location>
</feature>
<name>A6HX09_RAT</name>